<dbReference type="InterPro" id="IPR041854">
    <property type="entry name" value="BFD-like_2Fe2S-bd_dom_sf"/>
</dbReference>
<evidence type="ECO:0000313" key="5">
    <source>
        <dbReference type="Proteomes" id="UP001230253"/>
    </source>
</evidence>
<accession>A0ABU0C2B9</accession>
<protein>
    <submittedName>
        <fullName evidence="4">NADPH-dependent 2,4-dienoyl-CoA reductase/sulfur reductase-like enzyme</fullName>
    </submittedName>
</protein>
<dbReference type="RefSeq" id="WP_307152924.1">
    <property type="nucleotide sequence ID" value="NZ_JAUSUK010000001.1"/>
</dbReference>
<feature type="domain" description="FAD/NAD(P)-binding" evidence="3">
    <location>
        <begin position="11"/>
        <end position="310"/>
    </location>
</feature>
<dbReference type="SUPFAM" id="SSF51905">
    <property type="entry name" value="FAD/NAD(P)-binding domain"/>
    <property type="match status" value="1"/>
</dbReference>
<dbReference type="Pfam" id="PF07992">
    <property type="entry name" value="Pyr_redox_2"/>
    <property type="match status" value="1"/>
</dbReference>
<feature type="domain" description="BFD-like [2Fe-2S]-binding" evidence="2">
    <location>
        <begin position="380"/>
        <end position="429"/>
    </location>
</feature>
<evidence type="ECO:0000259" key="3">
    <source>
        <dbReference type="Pfam" id="PF07992"/>
    </source>
</evidence>
<dbReference type="Proteomes" id="UP001230253">
    <property type="component" value="Unassembled WGS sequence"/>
</dbReference>
<dbReference type="PIRSF" id="PIRSF037495">
    <property type="entry name" value="Opine_OX_OoxA/HcnB"/>
    <property type="match status" value="1"/>
</dbReference>
<dbReference type="PANTHER" id="PTHR42949">
    <property type="entry name" value="ANAEROBIC GLYCEROL-3-PHOSPHATE DEHYDROGENASE SUBUNIT B"/>
    <property type="match status" value="1"/>
</dbReference>
<evidence type="ECO:0000313" key="4">
    <source>
        <dbReference type="EMBL" id="MDQ0324657.1"/>
    </source>
</evidence>
<comment type="caution">
    <text evidence="4">The sequence shown here is derived from an EMBL/GenBank/DDBJ whole genome shotgun (WGS) entry which is preliminary data.</text>
</comment>
<keyword evidence="5" id="KW-1185">Reference proteome</keyword>
<gene>
    <name evidence="4" type="ORF">J2R99_000506</name>
</gene>
<dbReference type="InterPro" id="IPR036188">
    <property type="entry name" value="FAD/NAD-bd_sf"/>
</dbReference>
<dbReference type="Gene3D" id="1.10.10.1100">
    <property type="entry name" value="BFD-like [2Fe-2S]-binding domain"/>
    <property type="match status" value="1"/>
</dbReference>
<dbReference type="Gene3D" id="3.50.50.60">
    <property type="entry name" value="FAD/NAD(P)-binding domain"/>
    <property type="match status" value="2"/>
</dbReference>
<dbReference type="EMBL" id="JAUSUK010000001">
    <property type="protein sequence ID" value="MDQ0324657.1"/>
    <property type="molecule type" value="Genomic_DNA"/>
</dbReference>
<dbReference type="InterPro" id="IPR007419">
    <property type="entry name" value="BFD-like_2Fe2S-bd_dom"/>
</dbReference>
<dbReference type="InterPro" id="IPR051691">
    <property type="entry name" value="Metab_Enz_Cyan_OpOx_G3PDH"/>
</dbReference>
<dbReference type="InterPro" id="IPR017224">
    <property type="entry name" value="Opine_Oxase_asu/HCN_bsu"/>
</dbReference>
<name>A0ABU0C2B9_9BRAD</name>
<dbReference type="Pfam" id="PF04324">
    <property type="entry name" value="Fer2_BFD"/>
    <property type="match status" value="1"/>
</dbReference>
<evidence type="ECO:0000256" key="1">
    <source>
        <dbReference type="ARBA" id="ARBA00023002"/>
    </source>
</evidence>
<dbReference type="InterPro" id="IPR023753">
    <property type="entry name" value="FAD/NAD-binding_dom"/>
</dbReference>
<dbReference type="CDD" id="cd19946">
    <property type="entry name" value="GlpA-like_Fer2_BFD-like"/>
    <property type="match status" value="1"/>
</dbReference>
<sequence>MSGGPREALPVIVGAGPAGLAAAGTFVEAGIRPILLDESDRPGGQGTRRLTPLLRGKAERLFGVRASRRRHEREAREDLILSACDYRANTLVWGAFDGGLELVSDGACRDLRYTHLLLATGATDAILPLPGWTLLGVFSLGGAQVALKRHGSFIGRRIVLAGSSPLLYLAAAQYCRLGLREITILDTTPFRGKLHAALGMARHAAGTLSHGLTLIAELRRAGVRILAGVDLLAVEGKARVEAFRFRDAAGREECLDCDAVAIGFGLRPETQLAELAGATFEFDPVLRHWFPRVSPDGQAGPAVWIAGDGARTIGAEGASVAGRLAALSMLQAIGRGDAVKPDEMKRLRRRLDDARGFQLAAAEAFRIPREMLSRLPEDTILCRCERVTLGDVRSAVPRASGPVEVNRVKAITRCGMGRCQGRYCGVALGEAVAEATGRDLAEVGRLRAQAPIRPIPMSAAMREAAE</sequence>
<evidence type="ECO:0000259" key="2">
    <source>
        <dbReference type="Pfam" id="PF04324"/>
    </source>
</evidence>
<dbReference type="PANTHER" id="PTHR42949:SF3">
    <property type="entry name" value="ANAEROBIC GLYCEROL-3-PHOSPHATE DEHYDROGENASE SUBUNIT B"/>
    <property type="match status" value="1"/>
</dbReference>
<proteinExistence type="predicted"/>
<keyword evidence="1" id="KW-0560">Oxidoreductase</keyword>
<organism evidence="4 5">
    <name type="scientific">Rhodopseudomonas julia</name>
    <dbReference type="NCBI Taxonomy" id="200617"/>
    <lineage>
        <taxon>Bacteria</taxon>
        <taxon>Pseudomonadati</taxon>
        <taxon>Pseudomonadota</taxon>
        <taxon>Alphaproteobacteria</taxon>
        <taxon>Hyphomicrobiales</taxon>
        <taxon>Nitrobacteraceae</taxon>
        <taxon>Rhodopseudomonas</taxon>
    </lineage>
</organism>
<reference evidence="4 5" key="1">
    <citation type="submission" date="2023-07" db="EMBL/GenBank/DDBJ databases">
        <title>Genomic Encyclopedia of Type Strains, Phase IV (KMG-IV): sequencing the most valuable type-strain genomes for metagenomic binning, comparative biology and taxonomic classification.</title>
        <authorList>
            <person name="Goeker M."/>
        </authorList>
    </citation>
    <scope>NUCLEOTIDE SEQUENCE [LARGE SCALE GENOMIC DNA]</scope>
    <source>
        <strain evidence="4 5">DSM 11549</strain>
    </source>
</reference>
<dbReference type="PRINTS" id="PR00368">
    <property type="entry name" value="FADPNR"/>
</dbReference>